<dbReference type="Proteomes" id="UP001056756">
    <property type="component" value="Chromosome"/>
</dbReference>
<dbReference type="EMBL" id="CP097899">
    <property type="protein sequence ID" value="URN95261.1"/>
    <property type="molecule type" value="Genomic_DNA"/>
</dbReference>
<dbReference type="AlphaFoldDB" id="A0A9J6ZGK0"/>
<gene>
    <name evidence="1" type="ORF">NAG76_03090</name>
</gene>
<dbReference type="KEGG" id="plig:NAG76_03090"/>
<dbReference type="PANTHER" id="PTHR43796:SF2">
    <property type="entry name" value="CARBOXYNORSPERMIDINE SYNTHASE"/>
    <property type="match status" value="1"/>
</dbReference>
<dbReference type="SUPFAM" id="SSF51735">
    <property type="entry name" value="NAD(P)-binding Rossmann-fold domains"/>
    <property type="match status" value="1"/>
</dbReference>
<accession>A0A9J6ZGK0</accession>
<sequence length="363" mass="40620">MNNQSVLIVGGYGAVGRQIAQILHDRHPDLHILLGGRTPNMISPFKSPRIKTIIINSNWEDPLQNVNENVSLVINSVNDIHDRILLAAVSRKIPFIDITRWTELFEQAIRSLKHSKLYAPVVLSSGWMAGTSALIATLFSSSLTHVSINIQALYSLQDKAGPDSADYMDRMSIPFIITEPSGRRQVYPMSEPNKVTFPNGYTTKCYRLDTPDHVTLPSNDHIDASSFRISFDSKVSTLSLVAMVNSGIWRLISGQRFRSLRRSLLYKPGSGSAHQIMIEINGRNQKKQTIKRSIAIIDPLGQTHLTALGAVIQAEKILRAQSKNYQLPPGIYYPEQLPDKHFEPSLIIDFYKQYGVTIIATES</sequence>
<reference evidence="1" key="1">
    <citation type="submission" date="2022-05" db="EMBL/GenBank/DDBJ databases">
        <title>Novel bacterial taxa in a minimal lignocellulolytic consortium and its capacity to transform plastics disclosed by genome-resolved metagenomics.</title>
        <authorList>
            <person name="Rodriguez C.A.D."/>
            <person name="Diaz-Garcia L."/>
            <person name="Herrera K."/>
            <person name="Tarazona N.A."/>
            <person name="Sproer C."/>
            <person name="Overmann J."/>
            <person name="Jimenez D.J."/>
        </authorList>
    </citation>
    <scope>NUCLEOTIDE SEQUENCE</scope>
    <source>
        <strain evidence="1">MAG5</strain>
    </source>
</reference>
<evidence type="ECO:0000313" key="1">
    <source>
        <dbReference type="EMBL" id="URN95261.1"/>
    </source>
</evidence>
<dbReference type="Gene3D" id="3.40.50.720">
    <property type="entry name" value="NAD(P)-binding Rossmann-like Domain"/>
    <property type="match status" value="1"/>
</dbReference>
<name>A0A9J6ZGK0_9BACL</name>
<evidence type="ECO:0000313" key="2">
    <source>
        <dbReference type="Proteomes" id="UP001056756"/>
    </source>
</evidence>
<proteinExistence type="predicted"/>
<dbReference type="InterPro" id="IPR036291">
    <property type="entry name" value="NAD(P)-bd_dom_sf"/>
</dbReference>
<organism evidence="1 2">
    <name type="scientific">Candidatus Pristimantibacillus lignocellulolyticus</name>
    <dbReference type="NCBI Taxonomy" id="2994561"/>
    <lineage>
        <taxon>Bacteria</taxon>
        <taxon>Bacillati</taxon>
        <taxon>Bacillota</taxon>
        <taxon>Bacilli</taxon>
        <taxon>Bacillales</taxon>
        <taxon>Paenibacillaceae</taxon>
        <taxon>Candidatus Pristimantibacillus</taxon>
    </lineage>
</organism>
<protein>
    <submittedName>
        <fullName evidence="1">Saccharopine dehydrogenase</fullName>
    </submittedName>
</protein>
<dbReference type="PANTHER" id="PTHR43796">
    <property type="entry name" value="CARBOXYNORSPERMIDINE SYNTHASE"/>
    <property type="match status" value="1"/>
</dbReference>